<keyword evidence="20" id="KW-1185">Reference proteome</keyword>
<evidence type="ECO:0000256" key="14">
    <source>
        <dbReference type="ARBA" id="ARBA00035305"/>
    </source>
</evidence>
<evidence type="ECO:0000256" key="13">
    <source>
        <dbReference type="ARBA" id="ARBA00023136"/>
    </source>
</evidence>
<evidence type="ECO:0000313" key="20">
    <source>
        <dbReference type="Proteomes" id="UP000295621"/>
    </source>
</evidence>
<dbReference type="Proteomes" id="UP000295621">
    <property type="component" value="Unassembled WGS sequence"/>
</dbReference>
<dbReference type="RefSeq" id="WP_131984989.1">
    <property type="nucleotide sequence ID" value="NZ_SMKL01000041.1"/>
</dbReference>
<dbReference type="FunFam" id="1.10.287.130:FF:000010">
    <property type="entry name" value="Two-component sensor histidine kinase"/>
    <property type="match status" value="1"/>
</dbReference>
<dbReference type="Pfam" id="PF00672">
    <property type="entry name" value="HAMP"/>
    <property type="match status" value="1"/>
</dbReference>
<evidence type="ECO:0000256" key="6">
    <source>
        <dbReference type="ARBA" id="ARBA00022679"/>
    </source>
</evidence>
<dbReference type="InterPro" id="IPR003594">
    <property type="entry name" value="HATPase_dom"/>
</dbReference>
<dbReference type="Gene3D" id="3.30.565.10">
    <property type="entry name" value="Histidine kinase-like ATPase, C-terminal domain"/>
    <property type="match status" value="1"/>
</dbReference>
<feature type="domain" description="HAMP" evidence="18">
    <location>
        <begin position="248"/>
        <end position="300"/>
    </location>
</feature>
<dbReference type="GO" id="GO:0005886">
    <property type="term" value="C:plasma membrane"/>
    <property type="evidence" value="ECO:0007669"/>
    <property type="project" value="UniProtKB-SubCell"/>
</dbReference>
<keyword evidence="11 16" id="KW-1133">Transmembrane helix</keyword>
<dbReference type="AlphaFoldDB" id="A0A4R4RIX1"/>
<evidence type="ECO:0000256" key="3">
    <source>
        <dbReference type="ARBA" id="ARBA00012438"/>
    </source>
</evidence>
<feature type="compositionally biased region" description="Pro residues" evidence="15">
    <location>
        <begin position="591"/>
        <end position="606"/>
    </location>
</feature>
<evidence type="ECO:0000256" key="5">
    <source>
        <dbReference type="ARBA" id="ARBA00022553"/>
    </source>
</evidence>
<dbReference type="Pfam" id="PF00512">
    <property type="entry name" value="HisKA"/>
    <property type="match status" value="1"/>
</dbReference>
<keyword evidence="6" id="KW-0808">Transferase</keyword>
<evidence type="ECO:0000256" key="12">
    <source>
        <dbReference type="ARBA" id="ARBA00023012"/>
    </source>
</evidence>
<feature type="transmembrane region" description="Helical" evidence="16">
    <location>
        <begin position="49"/>
        <end position="70"/>
    </location>
</feature>
<dbReference type="PROSITE" id="PS50109">
    <property type="entry name" value="HIS_KIN"/>
    <property type="match status" value="1"/>
</dbReference>
<dbReference type="Pfam" id="PF02518">
    <property type="entry name" value="HATPase_c"/>
    <property type="match status" value="1"/>
</dbReference>
<dbReference type="InterPro" id="IPR036890">
    <property type="entry name" value="HATPase_C_sf"/>
</dbReference>
<dbReference type="SMART" id="SM00387">
    <property type="entry name" value="HATPase_c"/>
    <property type="match status" value="1"/>
</dbReference>
<dbReference type="CDD" id="cd00082">
    <property type="entry name" value="HisKA"/>
    <property type="match status" value="1"/>
</dbReference>
<dbReference type="InterPro" id="IPR036097">
    <property type="entry name" value="HisK_dim/P_sf"/>
</dbReference>
<dbReference type="EC" id="2.7.13.3" evidence="3"/>
<proteinExistence type="predicted"/>
<dbReference type="SMART" id="SM00304">
    <property type="entry name" value="HAMP"/>
    <property type="match status" value="1"/>
</dbReference>
<dbReference type="GO" id="GO:0000155">
    <property type="term" value="F:phosphorelay sensor kinase activity"/>
    <property type="evidence" value="ECO:0007669"/>
    <property type="project" value="InterPro"/>
</dbReference>
<dbReference type="Gene3D" id="1.10.287.130">
    <property type="match status" value="1"/>
</dbReference>
<protein>
    <recommendedName>
        <fullName evidence="14">Sensor histidine kinase MtrB</fullName>
        <ecNumber evidence="3">2.7.13.3</ecNumber>
    </recommendedName>
</protein>
<comment type="subcellular location">
    <subcellularLocation>
        <location evidence="2">Cell membrane</location>
        <topology evidence="2">Multi-pass membrane protein</topology>
    </subcellularLocation>
</comment>
<name>A0A4R4RIX1_9ACTN</name>
<dbReference type="PROSITE" id="PS50885">
    <property type="entry name" value="HAMP"/>
    <property type="match status" value="1"/>
</dbReference>
<feature type="domain" description="Histidine kinase" evidence="17">
    <location>
        <begin position="315"/>
        <end position="532"/>
    </location>
</feature>
<reference evidence="19 20" key="1">
    <citation type="submission" date="2019-02" db="EMBL/GenBank/DDBJ databases">
        <title>Draft genome sequences of novel Actinobacteria.</title>
        <authorList>
            <person name="Sahin N."/>
            <person name="Ay H."/>
            <person name="Saygin H."/>
        </authorList>
    </citation>
    <scope>NUCLEOTIDE SEQUENCE [LARGE SCALE GENOMIC DNA]</scope>
    <source>
        <strain evidence="19 20">KC603</strain>
    </source>
</reference>
<dbReference type="InterPro" id="IPR004358">
    <property type="entry name" value="Sig_transdc_His_kin-like_C"/>
</dbReference>
<dbReference type="FunFam" id="3.30.565.10:FF:000013">
    <property type="entry name" value="Two-component sensor histidine kinase"/>
    <property type="match status" value="1"/>
</dbReference>
<evidence type="ECO:0000259" key="18">
    <source>
        <dbReference type="PROSITE" id="PS50885"/>
    </source>
</evidence>
<keyword evidence="10" id="KW-0067">ATP-binding</keyword>
<dbReference type="GO" id="GO:0005524">
    <property type="term" value="F:ATP binding"/>
    <property type="evidence" value="ECO:0007669"/>
    <property type="project" value="UniProtKB-KW"/>
</dbReference>
<evidence type="ECO:0000256" key="10">
    <source>
        <dbReference type="ARBA" id="ARBA00022840"/>
    </source>
</evidence>
<dbReference type="PANTHER" id="PTHR43547">
    <property type="entry name" value="TWO-COMPONENT HISTIDINE KINASE"/>
    <property type="match status" value="1"/>
</dbReference>
<evidence type="ECO:0000256" key="4">
    <source>
        <dbReference type="ARBA" id="ARBA00022475"/>
    </source>
</evidence>
<dbReference type="SUPFAM" id="SSF158472">
    <property type="entry name" value="HAMP domain-like"/>
    <property type="match status" value="1"/>
</dbReference>
<dbReference type="CDD" id="cd06225">
    <property type="entry name" value="HAMP"/>
    <property type="match status" value="1"/>
</dbReference>
<dbReference type="InterPro" id="IPR003660">
    <property type="entry name" value="HAMP_dom"/>
</dbReference>
<keyword evidence="4" id="KW-1003">Cell membrane</keyword>
<dbReference type="InterPro" id="IPR005467">
    <property type="entry name" value="His_kinase_dom"/>
</dbReference>
<dbReference type="SUPFAM" id="SSF55874">
    <property type="entry name" value="ATPase domain of HSP90 chaperone/DNA topoisomerase II/histidine kinase"/>
    <property type="match status" value="1"/>
</dbReference>
<evidence type="ECO:0000256" key="1">
    <source>
        <dbReference type="ARBA" id="ARBA00000085"/>
    </source>
</evidence>
<gene>
    <name evidence="19" type="ORF">E1212_18165</name>
</gene>
<evidence type="ECO:0000313" key="19">
    <source>
        <dbReference type="EMBL" id="TDC49498.1"/>
    </source>
</evidence>
<dbReference type="SUPFAM" id="SSF47384">
    <property type="entry name" value="Homodimeric domain of signal transducing histidine kinase"/>
    <property type="match status" value="1"/>
</dbReference>
<comment type="caution">
    <text evidence="19">The sequence shown here is derived from an EMBL/GenBank/DDBJ whole genome shotgun (WGS) entry which is preliminary data.</text>
</comment>
<dbReference type="OrthoDB" id="9786919at2"/>
<keyword evidence="9 19" id="KW-0418">Kinase</keyword>
<feature type="region of interest" description="Disordered" evidence="15">
    <location>
        <begin position="568"/>
        <end position="619"/>
    </location>
</feature>
<organism evidence="19 20">
    <name type="scientific">Jiangella ureilytica</name>
    <dbReference type="NCBI Taxonomy" id="2530374"/>
    <lineage>
        <taxon>Bacteria</taxon>
        <taxon>Bacillati</taxon>
        <taxon>Actinomycetota</taxon>
        <taxon>Actinomycetes</taxon>
        <taxon>Jiangellales</taxon>
        <taxon>Jiangellaceae</taxon>
        <taxon>Jiangella</taxon>
    </lineage>
</organism>
<evidence type="ECO:0000256" key="15">
    <source>
        <dbReference type="SAM" id="MobiDB-lite"/>
    </source>
</evidence>
<keyword evidence="7 16" id="KW-0812">Transmembrane</keyword>
<dbReference type="SMART" id="SM00388">
    <property type="entry name" value="HisKA"/>
    <property type="match status" value="1"/>
</dbReference>
<comment type="catalytic activity">
    <reaction evidence="1">
        <text>ATP + protein L-histidine = ADP + protein N-phospho-L-histidine.</text>
        <dbReference type="EC" id="2.7.13.3"/>
    </reaction>
</comment>
<dbReference type="PANTHER" id="PTHR43547:SF2">
    <property type="entry name" value="HYBRID SIGNAL TRANSDUCTION HISTIDINE KINASE C"/>
    <property type="match status" value="1"/>
</dbReference>
<sequence length="619" mass="65483">MIGPVAGDGERAAAAGAAGADTLSRLLPRLAQWAMRPWQLVRGAWQRSIQLRVITATLALSVVVVSLLGVTLSRQITDGLLDAHADAAVADAAAGIDNAQRQLATTDGASGELRRVLVQIAETLAAGGSTSAASQPLYEIVVLSAEGGQTYRSGATADSVPAELRERVRDEDRVFRTYTSIHYPDAPAVPGLAVGGRIIDPFGGAYELYYLFPLTEQQQTIDLVLTALATAGVLLVVLLCALAWLVARQVVTPVRLAARIAERFSAGNLAERMAVRGRDDLARLAMSFNQMAASLQHQIGQLEELSRMQQRFVSDVSHELRTPLTTVRMAADVLYESRGDFDPVVERSVELLQAQLDRFEALLTDLLEISRFDAGAAALNAARHDVRDIVHKVVDAATPLAVEKGSDLVVDVPVEPAVAEVDARRIERIVRNLVVNAVEHGEGRDVRIAVAADDHAVAITVRDHGVGLKPGESSLVFHRFWRADPARARTTGGTGLGLSIALEDARLHGGWLQAWGEPGDGSQFRLTLPLVAGDDLHSAPLALVPDDVGDGGLMDPSAIGAPYRRVAATVPAEPDGTASPSPVSSAASAPAPQPTPSSPQPQPPPAASAEPAEEATRRA</sequence>
<dbReference type="NCBIfam" id="NF040691">
    <property type="entry name" value="MtrAB_MtrB"/>
    <property type="match status" value="1"/>
</dbReference>
<dbReference type="EMBL" id="SMKL01000041">
    <property type="protein sequence ID" value="TDC49498.1"/>
    <property type="molecule type" value="Genomic_DNA"/>
</dbReference>
<keyword evidence="8" id="KW-0547">Nucleotide-binding</keyword>
<dbReference type="CDD" id="cd00075">
    <property type="entry name" value="HATPase"/>
    <property type="match status" value="1"/>
</dbReference>
<evidence type="ECO:0000259" key="17">
    <source>
        <dbReference type="PROSITE" id="PS50109"/>
    </source>
</evidence>
<keyword evidence="12" id="KW-0902">Two-component regulatory system</keyword>
<dbReference type="InterPro" id="IPR047669">
    <property type="entry name" value="MtrAB_MtrB"/>
</dbReference>
<feature type="compositionally biased region" description="Low complexity" evidence="15">
    <location>
        <begin position="577"/>
        <end position="590"/>
    </location>
</feature>
<keyword evidence="5" id="KW-0597">Phosphoprotein</keyword>
<evidence type="ECO:0000256" key="16">
    <source>
        <dbReference type="SAM" id="Phobius"/>
    </source>
</evidence>
<evidence type="ECO:0000256" key="11">
    <source>
        <dbReference type="ARBA" id="ARBA00022989"/>
    </source>
</evidence>
<evidence type="ECO:0000256" key="8">
    <source>
        <dbReference type="ARBA" id="ARBA00022741"/>
    </source>
</evidence>
<dbReference type="InterPro" id="IPR003661">
    <property type="entry name" value="HisK_dim/P_dom"/>
</dbReference>
<keyword evidence="13 16" id="KW-0472">Membrane</keyword>
<accession>A0A4R4RIX1</accession>
<feature type="transmembrane region" description="Helical" evidence="16">
    <location>
        <begin position="223"/>
        <end position="247"/>
    </location>
</feature>
<evidence type="ECO:0000256" key="2">
    <source>
        <dbReference type="ARBA" id="ARBA00004651"/>
    </source>
</evidence>
<dbReference type="Gene3D" id="6.10.340.10">
    <property type="match status" value="1"/>
</dbReference>
<evidence type="ECO:0000256" key="9">
    <source>
        <dbReference type="ARBA" id="ARBA00022777"/>
    </source>
</evidence>
<evidence type="ECO:0000256" key="7">
    <source>
        <dbReference type="ARBA" id="ARBA00022692"/>
    </source>
</evidence>
<dbReference type="PRINTS" id="PR00344">
    <property type="entry name" value="BCTRLSENSOR"/>
</dbReference>